<comment type="caution">
    <text evidence="1">The sequence shown here is derived from an EMBL/GenBank/DDBJ whole genome shotgun (WGS) entry which is preliminary data.</text>
</comment>
<name>A0A1J5QCZ4_9ZZZZ</name>
<proteinExistence type="predicted"/>
<dbReference type="AlphaFoldDB" id="A0A1J5QCZ4"/>
<accession>A0A1J5QCZ4</accession>
<protein>
    <submittedName>
        <fullName evidence="1">Uncharacterized protein</fullName>
    </submittedName>
</protein>
<evidence type="ECO:0000313" key="1">
    <source>
        <dbReference type="EMBL" id="OIQ81494.1"/>
    </source>
</evidence>
<reference evidence="1" key="1">
    <citation type="submission" date="2016-10" db="EMBL/GenBank/DDBJ databases">
        <title>Sequence of Gallionella enrichment culture.</title>
        <authorList>
            <person name="Poehlein A."/>
            <person name="Muehling M."/>
            <person name="Daniel R."/>
        </authorList>
    </citation>
    <scope>NUCLEOTIDE SEQUENCE</scope>
</reference>
<dbReference type="EMBL" id="MLJW01000918">
    <property type="protein sequence ID" value="OIQ81494.1"/>
    <property type="molecule type" value="Genomic_DNA"/>
</dbReference>
<gene>
    <name evidence="1" type="ORF">GALL_367390</name>
</gene>
<organism evidence="1">
    <name type="scientific">mine drainage metagenome</name>
    <dbReference type="NCBI Taxonomy" id="410659"/>
    <lineage>
        <taxon>unclassified sequences</taxon>
        <taxon>metagenomes</taxon>
        <taxon>ecological metagenomes</taxon>
    </lineage>
</organism>
<sequence length="178" mass="18554">MDQPDAANHRRLCAEVDGLAANVDVAVVDDGEHLGQGQAVAHELVQIHGDVVGLGLAAPAIDVDDARDGLEAPFEYPVFDGLEIGHRIAGGAGNMVAIDFADGAGGRNLGLHVVGQRRQFGQLVDHPLLGLFIGEIKGEADLDIGQAEQGNCPHGGDVRDAGHLDFDRDGDVTLDLFG</sequence>